<dbReference type="SUPFAM" id="SSF53807">
    <property type="entry name" value="Helical backbone' metal receptor"/>
    <property type="match status" value="1"/>
</dbReference>
<dbReference type="InterPro" id="IPR002491">
    <property type="entry name" value="ABC_transptr_periplasmic_BD"/>
</dbReference>
<evidence type="ECO:0000313" key="4">
    <source>
        <dbReference type="EMBL" id="QGK70123.1"/>
    </source>
</evidence>
<protein>
    <submittedName>
        <fullName evidence="4">ABC transporter substrate-binding protein</fullName>
    </submittedName>
</protein>
<reference evidence="5" key="1">
    <citation type="submission" date="2019-11" db="EMBL/GenBank/DDBJ databases">
        <title>The complete genome sequence of Saccharopolyspora sp. E2A.</title>
        <authorList>
            <person name="Zhang G."/>
        </authorList>
    </citation>
    <scope>NUCLEOTIDE SEQUENCE [LARGE SCALE GENOMIC DNA]</scope>
    <source>
        <strain evidence="5">E2A</strain>
    </source>
</reference>
<dbReference type="KEGG" id="sace:GIY23_11830"/>
<feature type="signal peptide" evidence="2">
    <location>
        <begin position="1"/>
        <end position="26"/>
    </location>
</feature>
<keyword evidence="2" id="KW-0732">Signal</keyword>
<comment type="similarity">
    <text evidence="1">Belongs to the bacterial solute-binding protein 8 family.</text>
</comment>
<feature type="chain" id="PRO_5039015629" evidence="2">
    <location>
        <begin position="27"/>
        <end position="333"/>
    </location>
</feature>
<evidence type="ECO:0000256" key="2">
    <source>
        <dbReference type="SAM" id="SignalP"/>
    </source>
</evidence>
<evidence type="ECO:0000256" key="1">
    <source>
        <dbReference type="ARBA" id="ARBA00008814"/>
    </source>
</evidence>
<evidence type="ECO:0000313" key="5">
    <source>
        <dbReference type="Proteomes" id="UP000371041"/>
    </source>
</evidence>
<dbReference type="PANTHER" id="PTHR30535">
    <property type="entry name" value="VITAMIN B12-BINDING PROTEIN"/>
    <property type="match status" value="1"/>
</dbReference>
<feature type="domain" description="Fe/B12 periplasmic-binding" evidence="3">
    <location>
        <begin position="55"/>
        <end position="333"/>
    </location>
</feature>
<evidence type="ECO:0000259" key="3">
    <source>
        <dbReference type="PROSITE" id="PS50983"/>
    </source>
</evidence>
<keyword evidence="5" id="KW-1185">Reference proteome</keyword>
<dbReference type="Proteomes" id="UP000371041">
    <property type="component" value="Chromosome"/>
</dbReference>
<dbReference type="AlphaFoldDB" id="A0A5Q3Q717"/>
<dbReference type="PANTHER" id="PTHR30535:SF7">
    <property type="entry name" value="IRON(III) DICITRATE-BINDING PROTEIN"/>
    <property type="match status" value="1"/>
</dbReference>
<sequence>MNHHETNRAYAAAALASCLLATGCGAQVQPESEAGPPPVTVNNCGKDVTYPLPERPVAYDMSATEKMFALGLADQLRGIVLPSTAEAPASRSPFRKDYESVDVLGTDVLSREVVVEAKADWVLAGWNSGFSQERGITPALLEQVGIQSYLFTESCFNYGAEPVRVPPLEALYTDLRQIGTIFRVPDRAAKVVADLQRRAQALRSDRPEGDPANVFVYDSGTDQPFTSGTQAAPSAIIDLAGGEHVPRDLHERWTNVGWESVVAAQPDVITVVDYGDQPVRDKIEFLKSFPPLARTPAVRENRFHVLDYGEAVSGPRNLDAAEDLAAYLRSVGR</sequence>
<accession>A0A5Q3Q717</accession>
<gene>
    <name evidence="4" type="ORF">GIY23_11830</name>
</gene>
<proteinExistence type="inferred from homology"/>
<organism evidence="4 5">
    <name type="scientific">Allosaccharopolyspora coralli</name>
    <dbReference type="NCBI Taxonomy" id="2665642"/>
    <lineage>
        <taxon>Bacteria</taxon>
        <taxon>Bacillati</taxon>
        <taxon>Actinomycetota</taxon>
        <taxon>Actinomycetes</taxon>
        <taxon>Pseudonocardiales</taxon>
        <taxon>Pseudonocardiaceae</taxon>
        <taxon>Allosaccharopolyspora</taxon>
    </lineage>
</organism>
<name>A0A5Q3Q717_9PSEU</name>
<dbReference type="RefSeq" id="WP_154076706.1">
    <property type="nucleotide sequence ID" value="NZ_CP045929.1"/>
</dbReference>
<dbReference type="Pfam" id="PF01497">
    <property type="entry name" value="Peripla_BP_2"/>
    <property type="match status" value="1"/>
</dbReference>
<dbReference type="InterPro" id="IPR050902">
    <property type="entry name" value="ABC_Transporter_SBP"/>
</dbReference>
<dbReference type="Gene3D" id="3.40.50.1980">
    <property type="entry name" value="Nitrogenase molybdenum iron protein domain"/>
    <property type="match status" value="2"/>
</dbReference>
<dbReference type="EMBL" id="CP045929">
    <property type="protein sequence ID" value="QGK70123.1"/>
    <property type="molecule type" value="Genomic_DNA"/>
</dbReference>
<dbReference type="PROSITE" id="PS50983">
    <property type="entry name" value="FE_B12_PBP"/>
    <property type="match status" value="1"/>
</dbReference>